<evidence type="ECO:0000313" key="3">
    <source>
        <dbReference type="EMBL" id="TLD40310.1"/>
    </source>
</evidence>
<proteinExistence type="predicted"/>
<name>A0A533QIE0_9BACT</name>
<feature type="chain" id="PRO_5022042125" description="3-keto-alpha-glucoside-1,2-lyase/3-keto-2-hydroxy-glucal hydratase domain-containing protein" evidence="1">
    <location>
        <begin position="23"/>
        <end position="207"/>
    </location>
</feature>
<dbReference type="AlphaFoldDB" id="A0A533QIE0"/>
<keyword evidence="1" id="KW-0732">Signal</keyword>
<dbReference type="GO" id="GO:0016787">
    <property type="term" value="F:hydrolase activity"/>
    <property type="evidence" value="ECO:0007669"/>
    <property type="project" value="InterPro"/>
</dbReference>
<dbReference type="InterPro" id="IPR010496">
    <property type="entry name" value="AL/BT2_dom"/>
</dbReference>
<gene>
    <name evidence="3" type="ORF">JETT_3433</name>
</gene>
<feature type="domain" description="3-keto-alpha-glucoside-1,2-lyase/3-keto-2-hydroxy-glucal hydratase" evidence="2">
    <location>
        <begin position="69"/>
        <end position="204"/>
    </location>
</feature>
<dbReference type="Gene3D" id="2.60.120.560">
    <property type="entry name" value="Exo-inulinase, domain 1"/>
    <property type="match status" value="1"/>
</dbReference>
<accession>A0A533QIE0</accession>
<evidence type="ECO:0000313" key="4">
    <source>
        <dbReference type="Proteomes" id="UP000319783"/>
    </source>
</evidence>
<reference evidence="3 4" key="1">
    <citation type="submission" date="2019-04" db="EMBL/GenBank/DDBJ databases">
        <title>Genome of a novel bacterium Candidatus Jettenia ecosi reconstructed from metagenome of an anammox bioreactor.</title>
        <authorList>
            <person name="Mardanov A.V."/>
            <person name="Beletsky A.V."/>
            <person name="Ravin N.V."/>
            <person name="Botchkova E.A."/>
            <person name="Litti Y.V."/>
            <person name="Nozhevnikova A.N."/>
        </authorList>
    </citation>
    <scope>NUCLEOTIDE SEQUENCE [LARGE SCALE GENOMIC DNA]</scope>
    <source>
        <strain evidence="3">J2</strain>
    </source>
</reference>
<dbReference type="EMBL" id="SULG01000111">
    <property type="protein sequence ID" value="TLD40310.1"/>
    <property type="molecule type" value="Genomic_DNA"/>
</dbReference>
<evidence type="ECO:0000259" key="2">
    <source>
        <dbReference type="Pfam" id="PF06439"/>
    </source>
</evidence>
<evidence type="ECO:0000256" key="1">
    <source>
        <dbReference type="SAM" id="SignalP"/>
    </source>
</evidence>
<organism evidence="3 4">
    <name type="scientific">Candidatus Jettenia ecosi</name>
    <dbReference type="NCBI Taxonomy" id="2494326"/>
    <lineage>
        <taxon>Bacteria</taxon>
        <taxon>Pseudomonadati</taxon>
        <taxon>Planctomycetota</taxon>
        <taxon>Candidatus Brocadiia</taxon>
        <taxon>Candidatus Brocadiales</taxon>
        <taxon>Candidatus Brocadiaceae</taxon>
        <taxon>Candidatus Jettenia</taxon>
    </lineage>
</organism>
<protein>
    <recommendedName>
        <fullName evidence="2">3-keto-alpha-glucoside-1,2-lyase/3-keto-2-hydroxy-glucal hydratase domain-containing protein</fullName>
    </recommendedName>
</protein>
<sequence length="207" mass="23444">MKLIAIIISVMALFVNSVVAQAETKVWNFNNDKVDTIAKDFTSEVGEWRVIVDDTAPSKPHVLAQLAKNSGSTFNLALVNNTRKKDVDLSVQMKPIAGDEDQGGGLVWRAKDANNYYIARYNPLENNYRVYKVVNGKRTQLQSADIKYKKGWHTLRVTMVDNHIECYYDGKKYPEVKDSTFPEVGKIGLWTKADAQTYFDNLMLNGE</sequence>
<comment type="caution">
    <text evidence="3">The sequence shown here is derived from an EMBL/GenBank/DDBJ whole genome shotgun (WGS) entry which is preliminary data.</text>
</comment>
<feature type="signal peptide" evidence="1">
    <location>
        <begin position="1"/>
        <end position="22"/>
    </location>
</feature>
<dbReference type="Pfam" id="PF06439">
    <property type="entry name" value="3keto-disac_hyd"/>
    <property type="match status" value="1"/>
</dbReference>
<dbReference type="Proteomes" id="UP000319783">
    <property type="component" value="Unassembled WGS sequence"/>
</dbReference>